<protein>
    <submittedName>
        <fullName evidence="12">Univin-like</fullName>
    </submittedName>
</protein>
<dbReference type="Gene3D" id="2.60.120.970">
    <property type="match status" value="1"/>
</dbReference>
<dbReference type="GO" id="GO:0008083">
    <property type="term" value="F:growth factor activity"/>
    <property type="evidence" value="ECO:0007669"/>
    <property type="project" value="UniProtKB-KW"/>
</dbReference>
<dbReference type="GO" id="GO:0005125">
    <property type="term" value="F:cytokine activity"/>
    <property type="evidence" value="ECO:0007669"/>
    <property type="project" value="TreeGrafter"/>
</dbReference>
<evidence type="ECO:0000259" key="10">
    <source>
        <dbReference type="PROSITE" id="PS51362"/>
    </source>
</evidence>
<dbReference type="InterPro" id="IPR029034">
    <property type="entry name" value="Cystine-knot_cytokine"/>
</dbReference>
<proteinExistence type="inferred from homology"/>
<dbReference type="GO" id="GO:0005615">
    <property type="term" value="C:extracellular space"/>
    <property type="evidence" value="ECO:0007669"/>
    <property type="project" value="TreeGrafter"/>
</dbReference>
<dbReference type="PANTHER" id="PTHR11848:SF300">
    <property type="entry name" value="CVG1 PROTEIN"/>
    <property type="match status" value="1"/>
</dbReference>
<gene>
    <name evidence="12" type="primary">LOC110978443</name>
</gene>
<dbReference type="OMA" id="APKVCCA"/>
<accession>A0A8B7Y7E9</accession>
<keyword evidence="11" id="KW-1185">Reference proteome</keyword>
<dbReference type="InterPro" id="IPR015615">
    <property type="entry name" value="TGF-beta-rel"/>
</dbReference>
<feature type="domain" description="TGF-beta family profile" evidence="10">
    <location>
        <begin position="270"/>
        <end position="392"/>
    </location>
</feature>
<dbReference type="PROSITE" id="PS51362">
    <property type="entry name" value="TGF_BETA_2"/>
    <property type="match status" value="1"/>
</dbReference>
<keyword evidence="4 9" id="KW-0732">Signal</keyword>
<sequence>MTTIPGLVLVLAYLAATQVILGADISSSTSSNTQPTPLSSRMESKILSMLGLSERPRPRPNATAPQFMLDLYDKLQNRSNSEHTAGRCSFPDPAFPGNIVRSVPNAGTKLKALAKSDRRFRQILHFNLSFIPSSETITGAHLRLEFLDVVRKVRPSSTVHLKLYQITQAVDEMRSASVEGTRSSFRLLASLVIDVSQASPETIDMLPVVQEWRAGLNGNTGLYVAMDIQKTEGLPKRKANAILAKKLGKLRRRTATLVVVSVDGEKCRNRFRRSADEEEGTARPVPHPNDCQRRRLYVSFRDVGWQDWIIAPMGYQSYYCGGDCPFPLDSRLNGTNHAIIQSMVNSNSPESAPKVCCAPTKLSAISMLYFDNEDNVVLRQYEDMVVESCGCH</sequence>
<evidence type="ECO:0000256" key="6">
    <source>
        <dbReference type="ARBA" id="ARBA00023157"/>
    </source>
</evidence>
<comment type="subcellular location">
    <subcellularLocation>
        <location evidence="1">Secreted</location>
    </subcellularLocation>
</comment>
<dbReference type="PANTHER" id="PTHR11848">
    <property type="entry name" value="TGF-BETA FAMILY"/>
    <property type="match status" value="1"/>
</dbReference>
<organism evidence="11 12">
    <name type="scientific">Acanthaster planci</name>
    <name type="common">Crown-of-thorns starfish</name>
    <dbReference type="NCBI Taxonomy" id="133434"/>
    <lineage>
        <taxon>Eukaryota</taxon>
        <taxon>Metazoa</taxon>
        <taxon>Echinodermata</taxon>
        <taxon>Eleutherozoa</taxon>
        <taxon>Asterozoa</taxon>
        <taxon>Asteroidea</taxon>
        <taxon>Valvatacea</taxon>
        <taxon>Valvatida</taxon>
        <taxon>Acanthasteridae</taxon>
        <taxon>Acanthaster</taxon>
    </lineage>
</organism>
<dbReference type="InterPro" id="IPR001839">
    <property type="entry name" value="TGF-b_C"/>
</dbReference>
<dbReference type="RefSeq" id="XP_022089149.1">
    <property type="nucleotide sequence ID" value="XM_022233457.1"/>
</dbReference>
<evidence type="ECO:0000256" key="9">
    <source>
        <dbReference type="SAM" id="SignalP"/>
    </source>
</evidence>
<dbReference type="PROSITE" id="PS00250">
    <property type="entry name" value="TGF_BETA_1"/>
    <property type="match status" value="1"/>
</dbReference>
<dbReference type="GeneID" id="110978443"/>
<dbReference type="Gene3D" id="2.10.90.10">
    <property type="entry name" value="Cystine-knot cytokines"/>
    <property type="match status" value="1"/>
</dbReference>
<name>A0A8B7Y7E9_ACAPL</name>
<dbReference type="OrthoDB" id="5987191at2759"/>
<dbReference type="Pfam" id="PF00688">
    <property type="entry name" value="TGFb_propeptide"/>
    <property type="match status" value="1"/>
</dbReference>
<keyword evidence="6" id="KW-1015">Disulfide bond</keyword>
<dbReference type="InterPro" id="IPR017948">
    <property type="entry name" value="TGFb_CS"/>
</dbReference>
<evidence type="ECO:0000313" key="11">
    <source>
        <dbReference type="Proteomes" id="UP000694845"/>
    </source>
</evidence>
<dbReference type="AlphaFoldDB" id="A0A8B7Y7E9"/>
<feature type="chain" id="PRO_5033980548" evidence="9">
    <location>
        <begin position="23"/>
        <end position="392"/>
    </location>
</feature>
<keyword evidence="7" id="KW-0325">Glycoprotein</keyword>
<evidence type="ECO:0000256" key="8">
    <source>
        <dbReference type="RuleBase" id="RU000354"/>
    </source>
</evidence>
<evidence type="ECO:0000256" key="4">
    <source>
        <dbReference type="ARBA" id="ARBA00022729"/>
    </source>
</evidence>
<evidence type="ECO:0000313" key="12">
    <source>
        <dbReference type="RefSeq" id="XP_022089149.1"/>
    </source>
</evidence>
<dbReference type="Pfam" id="PF00019">
    <property type="entry name" value="TGF_beta"/>
    <property type="match status" value="1"/>
</dbReference>
<feature type="signal peptide" evidence="9">
    <location>
        <begin position="1"/>
        <end position="22"/>
    </location>
</feature>
<comment type="similarity">
    <text evidence="2 8">Belongs to the TGF-beta family.</text>
</comment>
<reference evidence="12" key="1">
    <citation type="submission" date="2025-08" db="UniProtKB">
        <authorList>
            <consortium name="RefSeq"/>
        </authorList>
    </citation>
    <scope>IDENTIFICATION</scope>
</reference>
<dbReference type="SUPFAM" id="SSF57501">
    <property type="entry name" value="Cystine-knot cytokines"/>
    <property type="match status" value="1"/>
</dbReference>
<evidence type="ECO:0000256" key="1">
    <source>
        <dbReference type="ARBA" id="ARBA00004613"/>
    </source>
</evidence>
<dbReference type="SMART" id="SM00204">
    <property type="entry name" value="TGFB"/>
    <property type="match status" value="1"/>
</dbReference>
<evidence type="ECO:0000256" key="5">
    <source>
        <dbReference type="ARBA" id="ARBA00023030"/>
    </source>
</evidence>
<dbReference type="FunFam" id="2.10.90.10:FF:000001">
    <property type="entry name" value="Bone morphogenetic protein 4"/>
    <property type="match status" value="1"/>
</dbReference>
<keyword evidence="5 8" id="KW-0339">Growth factor</keyword>
<dbReference type="Proteomes" id="UP000694845">
    <property type="component" value="Unplaced"/>
</dbReference>
<evidence type="ECO:0000256" key="7">
    <source>
        <dbReference type="ARBA" id="ARBA00023180"/>
    </source>
</evidence>
<dbReference type="KEGG" id="aplc:110978443"/>
<evidence type="ECO:0000256" key="2">
    <source>
        <dbReference type="ARBA" id="ARBA00006656"/>
    </source>
</evidence>
<keyword evidence="3" id="KW-0964">Secreted</keyword>
<dbReference type="InterPro" id="IPR001111">
    <property type="entry name" value="TGF-b_propeptide"/>
</dbReference>
<evidence type="ECO:0000256" key="3">
    <source>
        <dbReference type="ARBA" id="ARBA00022525"/>
    </source>
</evidence>